<dbReference type="eggNOG" id="COG3706">
    <property type="taxonomic scope" value="Bacteria"/>
</dbReference>
<dbReference type="OrthoDB" id="9812260at2"/>
<dbReference type="SUPFAM" id="SSF55073">
    <property type="entry name" value="Nucleotide cyclase"/>
    <property type="match status" value="1"/>
</dbReference>
<dbReference type="KEGG" id="pgv:SL003B_1316"/>
<reference evidence="4 5" key="1">
    <citation type="journal article" date="2011" name="J. Bacteriol.">
        <title>Complete genome sequence of Polymorphum gilvum SL003B-26A1T, a crude oil-degrading bacterium from oil-polluted saline soil.</title>
        <authorList>
            <person name="Li S.G."/>
            <person name="Tang Y.Q."/>
            <person name="Nie Y."/>
            <person name="Cai M."/>
            <person name="Wu X.L."/>
        </authorList>
    </citation>
    <scope>NUCLEOTIDE SEQUENCE [LARGE SCALE GENOMIC DNA]</scope>
    <source>
        <strain evidence="5">LMG 25793 / CGMCC 1.9160 / SL003B-26A1</strain>
    </source>
</reference>
<dbReference type="AlphaFoldDB" id="F2J1G2"/>
<dbReference type="STRING" id="991905.SL003B_1316"/>
<dbReference type="NCBIfam" id="TIGR00254">
    <property type="entry name" value="GGDEF"/>
    <property type="match status" value="1"/>
</dbReference>
<dbReference type="InterPro" id="IPR025991">
    <property type="entry name" value="Chemoreceptor_zinc-bind_dom"/>
</dbReference>
<accession>F2J1G2</accession>
<dbReference type="InterPro" id="IPR050469">
    <property type="entry name" value="Diguanylate_Cyclase"/>
</dbReference>
<protein>
    <recommendedName>
        <fullName evidence="1">diguanylate cyclase</fullName>
        <ecNumber evidence="1">2.7.7.65</ecNumber>
    </recommendedName>
</protein>
<dbReference type="RefSeq" id="WP_013652061.1">
    <property type="nucleotide sequence ID" value="NC_015259.1"/>
</dbReference>
<sequence>MTVRARSFEERLDALSELEHHFAHHDAWLERLHRTLVCRIPAEADITDEKAHCKCNLGRWLGDRGETIFGHDPRFAKILSAHEVMHGQARTLAAEAVAGRPIPPDRYDRFVEVLTALRTEIKALHTDLATGIVKSDPLTGAENRLWMRQRLEFEVAQAHASGEAVNLIMMDVDHFKRINDRFGHLFGDQVLAGIAESVTASVRAQDLFFRYGGEEFLLCIRHADLSAVMTLCERIRTTVEGLRFSGPQDEDVRVTASFGLAPLDPGTTLDGAIDNADRALYDAKAAGRNRVAIWDRPAA</sequence>
<dbReference type="PROSITE" id="PS50887">
    <property type="entry name" value="GGDEF"/>
    <property type="match status" value="1"/>
</dbReference>
<dbReference type="HOGENOM" id="CLU_000445_11_5_5"/>
<dbReference type="Gene3D" id="3.30.70.270">
    <property type="match status" value="1"/>
</dbReference>
<dbReference type="Pfam" id="PF00990">
    <property type="entry name" value="GGDEF"/>
    <property type="match status" value="1"/>
</dbReference>
<dbReference type="Gene3D" id="1.20.120.30">
    <property type="entry name" value="Aspartate receptor, ligand-binding domain"/>
    <property type="match status" value="1"/>
</dbReference>
<comment type="catalytic activity">
    <reaction evidence="2">
        <text>2 GTP = 3',3'-c-di-GMP + 2 diphosphate</text>
        <dbReference type="Rhea" id="RHEA:24898"/>
        <dbReference type="ChEBI" id="CHEBI:33019"/>
        <dbReference type="ChEBI" id="CHEBI:37565"/>
        <dbReference type="ChEBI" id="CHEBI:58805"/>
        <dbReference type="EC" id="2.7.7.65"/>
    </reaction>
</comment>
<dbReference type="Pfam" id="PF13682">
    <property type="entry name" value="CZB"/>
    <property type="match status" value="1"/>
</dbReference>
<dbReference type="PANTHER" id="PTHR45138">
    <property type="entry name" value="REGULATORY COMPONENTS OF SENSORY TRANSDUCTION SYSTEM"/>
    <property type="match status" value="1"/>
</dbReference>
<name>F2J1G2_POLGS</name>
<evidence type="ECO:0000259" key="3">
    <source>
        <dbReference type="PROSITE" id="PS50887"/>
    </source>
</evidence>
<dbReference type="FunFam" id="3.30.70.270:FF:000001">
    <property type="entry name" value="Diguanylate cyclase domain protein"/>
    <property type="match status" value="1"/>
</dbReference>
<dbReference type="Proteomes" id="UP000008130">
    <property type="component" value="Chromosome"/>
</dbReference>
<organism evidence="4 5">
    <name type="scientific">Polymorphum gilvum (strain LMG 25793 / CGMCC 1.9160 / SL003B-26A1)</name>
    <dbReference type="NCBI Taxonomy" id="991905"/>
    <lineage>
        <taxon>Bacteria</taxon>
        <taxon>Pseudomonadati</taxon>
        <taxon>Pseudomonadota</taxon>
        <taxon>Alphaproteobacteria</taxon>
        <taxon>Rhodobacterales</taxon>
        <taxon>Paracoccaceae</taxon>
        <taxon>Polymorphum</taxon>
    </lineage>
</organism>
<proteinExistence type="predicted"/>
<dbReference type="InterPro" id="IPR000160">
    <property type="entry name" value="GGDEF_dom"/>
</dbReference>
<dbReference type="PANTHER" id="PTHR45138:SF9">
    <property type="entry name" value="DIGUANYLATE CYCLASE DGCM-RELATED"/>
    <property type="match status" value="1"/>
</dbReference>
<dbReference type="SMART" id="SM00267">
    <property type="entry name" value="GGDEF"/>
    <property type="match status" value="1"/>
</dbReference>
<dbReference type="InterPro" id="IPR043128">
    <property type="entry name" value="Rev_trsase/Diguanyl_cyclase"/>
</dbReference>
<feature type="domain" description="GGDEF" evidence="3">
    <location>
        <begin position="163"/>
        <end position="296"/>
    </location>
</feature>
<evidence type="ECO:0000313" key="5">
    <source>
        <dbReference type="Proteomes" id="UP000008130"/>
    </source>
</evidence>
<dbReference type="NCBIfam" id="NF007380">
    <property type="entry name" value="PRK09894.1"/>
    <property type="match status" value="1"/>
</dbReference>
<evidence type="ECO:0000256" key="2">
    <source>
        <dbReference type="ARBA" id="ARBA00034247"/>
    </source>
</evidence>
<dbReference type="CDD" id="cd01949">
    <property type="entry name" value="GGDEF"/>
    <property type="match status" value="1"/>
</dbReference>
<evidence type="ECO:0000256" key="1">
    <source>
        <dbReference type="ARBA" id="ARBA00012528"/>
    </source>
</evidence>
<gene>
    <name evidence="4" type="ordered locus">SL003B_1316</name>
</gene>
<dbReference type="PATRIC" id="fig|991905.3.peg.1352"/>
<dbReference type="GO" id="GO:0052621">
    <property type="term" value="F:diguanylate cyclase activity"/>
    <property type="evidence" value="ECO:0007669"/>
    <property type="project" value="UniProtKB-EC"/>
</dbReference>
<dbReference type="InterPro" id="IPR029787">
    <property type="entry name" value="Nucleotide_cyclase"/>
</dbReference>
<keyword evidence="5" id="KW-1185">Reference proteome</keyword>
<dbReference type="EC" id="2.7.7.65" evidence="1"/>
<evidence type="ECO:0000313" key="4">
    <source>
        <dbReference type="EMBL" id="ADZ69744.1"/>
    </source>
</evidence>
<dbReference type="EMBL" id="CP002568">
    <property type="protein sequence ID" value="ADZ69744.1"/>
    <property type="molecule type" value="Genomic_DNA"/>
</dbReference>